<dbReference type="Gene3D" id="3.40.50.1820">
    <property type="entry name" value="alpha/beta hydrolase"/>
    <property type="match status" value="1"/>
</dbReference>
<protein>
    <submittedName>
        <fullName evidence="3">Cocaine esterase</fullName>
        <ecNumber evidence="3">3.1.1.84</ecNumber>
    </submittedName>
</protein>
<dbReference type="Gene3D" id="1.10.3020.10">
    <property type="entry name" value="alpha-amino acid ester hydrolase ( Helical cap domain)"/>
    <property type="match status" value="1"/>
</dbReference>
<reference evidence="3" key="1">
    <citation type="journal article" date="2022" name="Int. J. Syst. Evol. Microbiol.">
        <title>Pseudomonas aegrilactucae sp. nov. and Pseudomonas morbosilactucae sp. nov., pathogens causing bacterial rot of lettuce in Japan.</title>
        <authorList>
            <person name="Sawada H."/>
            <person name="Fujikawa T."/>
            <person name="Satou M."/>
        </authorList>
    </citation>
    <scope>NUCLEOTIDE SEQUENCE</scope>
    <source>
        <strain evidence="3">0166_1</strain>
    </source>
</reference>
<evidence type="ECO:0000259" key="2">
    <source>
        <dbReference type="SMART" id="SM00939"/>
    </source>
</evidence>
<proteinExistence type="predicted"/>
<dbReference type="InterPro" id="IPR029058">
    <property type="entry name" value="AB_hydrolase_fold"/>
</dbReference>
<dbReference type="SUPFAM" id="SSF53474">
    <property type="entry name" value="alpha/beta-Hydrolases"/>
    <property type="match status" value="1"/>
</dbReference>
<keyword evidence="4" id="KW-1185">Reference proteome</keyword>
<dbReference type="PANTHER" id="PTHR43056">
    <property type="entry name" value="PEPTIDASE S9 PROLYL OLIGOPEPTIDASE"/>
    <property type="match status" value="1"/>
</dbReference>
<feature type="domain" description="Xaa-Pro dipeptidyl-peptidase C-terminal" evidence="2">
    <location>
        <begin position="317"/>
        <end position="560"/>
    </location>
</feature>
<dbReference type="AlphaFoldDB" id="A0A9E7C242"/>
<dbReference type="InterPro" id="IPR000383">
    <property type="entry name" value="Xaa-Pro-like_dom"/>
</dbReference>
<dbReference type="KEGG" id="sbae:DSM104329_03475"/>
<dbReference type="SUPFAM" id="SSF49785">
    <property type="entry name" value="Galactose-binding domain-like"/>
    <property type="match status" value="1"/>
</dbReference>
<gene>
    <name evidence="3" type="primary">cocE_4</name>
    <name evidence="3" type="ORF">DSM104329_03475</name>
</gene>
<dbReference type="Pfam" id="PF08530">
    <property type="entry name" value="PepX_C"/>
    <property type="match status" value="1"/>
</dbReference>
<dbReference type="SMART" id="SM00939">
    <property type="entry name" value="PepX_C"/>
    <property type="match status" value="1"/>
</dbReference>
<dbReference type="Gene3D" id="2.60.120.260">
    <property type="entry name" value="Galactose-binding domain-like"/>
    <property type="match status" value="1"/>
</dbReference>
<organism evidence="3 4">
    <name type="scientific">Capillimicrobium parvum</name>
    <dbReference type="NCBI Taxonomy" id="2884022"/>
    <lineage>
        <taxon>Bacteria</taxon>
        <taxon>Bacillati</taxon>
        <taxon>Actinomycetota</taxon>
        <taxon>Thermoleophilia</taxon>
        <taxon>Solirubrobacterales</taxon>
        <taxon>Capillimicrobiaceae</taxon>
        <taxon>Capillimicrobium</taxon>
    </lineage>
</organism>
<accession>A0A9E7C242</accession>
<dbReference type="InterPro" id="IPR050585">
    <property type="entry name" value="Xaa-Pro_dipeptidyl-ppase/CocE"/>
</dbReference>
<evidence type="ECO:0000313" key="4">
    <source>
        <dbReference type="Proteomes" id="UP001162834"/>
    </source>
</evidence>
<evidence type="ECO:0000313" key="3">
    <source>
        <dbReference type="EMBL" id="UGS37063.1"/>
    </source>
</evidence>
<dbReference type="EC" id="3.1.1.84" evidence="3"/>
<dbReference type="NCBIfam" id="TIGR00976">
    <property type="entry name" value="CocE_NonD"/>
    <property type="match status" value="1"/>
</dbReference>
<dbReference type="PANTHER" id="PTHR43056:SF10">
    <property type="entry name" value="COCE_NOND FAMILY, PUTATIVE (AFU_ORTHOLOGUE AFUA_7G00600)-RELATED"/>
    <property type="match status" value="1"/>
</dbReference>
<dbReference type="EMBL" id="CP087164">
    <property type="protein sequence ID" value="UGS37063.1"/>
    <property type="molecule type" value="Genomic_DNA"/>
</dbReference>
<dbReference type="GO" id="GO:0008239">
    <property type="term" value="F:dipeptidyl-peptidase activity"/>
    <property type="evidence" value="ECO:0007669"/>
    <property type="project" value="InterPro"/>
</dbReference>
<dbReference type="Pfam" id="PF02129">
    <property type="entry name" value="Peptidase_S15"/>
    <property type="match status" value="1"/>
</dbReference>
<dbReference type="InterPro" id="IPR008979">
    <property type="entry name" value="Galactose-bd-like_sf"/>
</dbReference>
<dbReference type="InterPro" id="IPR005674">
    <property type="entry name" value="CocE/Ser_esterase"/>
</dbReference>
<dbReference type="InterPro" id="IPR013736">
    <property type="entry name" value="Xaa-Pro_dipept_C"/>
</dbReference>
<keyword evidence="1 3" id="KW-0378">Hydrolase</keyword>
<evidence type="ECO:0000256" key="1">
    <source>
        <dbReference type="ARBA" id="ARBA00022801"/>
    </source>
</evidence>
<name>A0A9E7C242_9ACTN</name>
<sequence length="568" mass="62987">MRDGCMLRANVFRPDGDGRHPVLVFRTPYDKNFAQITFMTMDSFRAVEAGYVVVQQDVRGRFASEGDVHAPFVDEFADGHDTVEWAARQPWSNGAVGVYGTSYHGFTAWAAAVEAPPALRTIAPSQAPNATHRVFWRGGAFQLGMHANWSVRVIGPNALLRAEAKSDPGERMAAFADLVEHMDDFATMASALPPRSLPAGRPDDPFLPYIYDVFEHRARGDDFHRQRSIEGRHAQIGVPALIIAGWHDPLLESDLAHFTAMRANAATPQAREHTRLVVGPWVHGAGLHMSAATEVDFGTRASGLAMDLREDLTTLHLRWFDRWLKGAPAEDEAPVRIFVMGRNRWQDETEWPPARAVATRWHLHSDAGLSPRAPDSGARARTYVHDPADPVPTIGGATLLPLDHRRGSASQADLLTRPDVLVFTSEVLDQALEVIGRVRAELWAATSARDADWVIKLCDVHPDGRTFNVCDGIVRASLRDSSWAAPRPIQPYEPVRYEIDLLSTAMVFDAGHRLCVLVMSSDFPRYDRNPGTGEWSLDADGLLVAAQQVFCDAQRPSFVELPTINRRR</sequence>
<dbReference type="Proteomes" id="UP001162834">
    <property type="component" value="Chromosome"/>
</dbReference>